<dbReference type="InterPro" id="IPR043102">
    <property type="entry name" value="ExsD_dom2"/>
</dbReference>
<dbReference type="AlphaFoldDB" id="A0A1N6NIY5"/>
<dbReference type="RefSeq" id="WP_076491488.1">
    <property type="nucleotide sequence ID" value="NZ_CAWQXT010000041.1"/>
</dbReference>
<protein>
    <submittedName>
        <fullName evidence="4">ExsD protein</fullName>
    </submittedName>
</protein>
<evidence type="ECO:0000259" key="3">
    <source>
        <dbReference type="Pfam" id="PF20905"/>
    </source>
</evidence>
<evidence type="ECO:0000313" key="4">
    <source>
        <dbReference type="EMBL" id="PTH82704.1"/>
    </source>
</evidence>
<evidence type="ECO:0000256" key="1">
    <source>
        <dbReference type="SAM" id="Coils"/>
    </source>
</evidence>
<reference evidence="4 5" key="1">
    <citation type="submission" date="2018-03" db="EMBL/GenBank/DDBJ databases">
        <title>Aeromonas veronii whole genome sequencing and analysis.</title>
        <authorList>
            <person name="Xie H."/>
            <person name="Liu T."/>
            <person name="Wang K."/>
        </authorList>
    </citation>
    <scope>NUCLEOTIDE SEQUENCE [LARGE SCALE GENOMIC DNA]</scope>
    <source>
        <strain evidence="4 5">XH.VA.1</strain>
    </source>
</reference>
<accession>A0A1N6NIY5</accession>
<dbReference type="InterPro" id="IPR043101">
    <property type="entry name" value="ExsD_dom1"/>
</dbReference>
<gene>
    <name evidence="4" type="ORF">DAA48_02165</name>
</gene>
<keyword evidence="1" id="KW-0175">Coiled coil</keyword>
<dbReference type="Gene3D" id="1.20.1270.190">
    <property type="match status" value="2"/>
</dbReference>
<feature type="domain" description="Antiactivator protein ExsD C-terminal" evidence="3">
    <location>
        <begin position="215"/>
        <end position="266"/>
    </location>
</feature>
<feature type="domain" description="Antiactivator protein ExsD N-terminal" evidence="2">
    <location>
        <begin position="41"/>
        <end position="101"/>
    </location>
</feature>
<dbReference type="Pfam" id="PF20905">
    <property type="entry name" value="ExsD_C"/>
    <property type="match status" value="1"/>
</dbReference>
<dbReference type="Pfam" id="PF16806">
    <property type="entry name" value="ExsD"/>
    <property type="match status" value="1"/>
</dbReference>
<organism evidence="4 5">
    <name type="scientific">Aeromonas veronii</name>
    <dbReference type="NCBI Taxonomy" id="654"/>
    <lineage>
        <taxon>Bacteria</taxon>
        <taxon>Pseudomonadati</taxon>
        <taxon>Pseudomonadota</taxon>
        <taxon>Gammaproteobacteria</taxon>
        <taxon>Aeromonadales</taxon>
        <taxon>Aeromonadaceae</taxon>
        <taxon>Aeromonas</taxon>
    </lineage>
</organism>
<dbReference type="EMBL" id="PZKL01000011">
    <property type="protein sequence ID" value="PTH82704.1"/>
    <property type="molecule type" value="Genomic_DNA"/>
</dbReference>
<dbReference type="InterPro" id="IPR048312">
    <property type="entry name" value="ExsD_C"/>
</dbReference>
<dbReference type="Proteomes" id="UP000241986">
    <property type="component" value="Unassembled WGS sequence"/>
</dbReference>
<dbReference type="Gene3D" id="1.10.8.520">
    <property type="entry name" value="ExsD N-terminal domain-like"/>
    <property type="match status" value="1"/>
</dbReference>
<comment type="caution">
    <text evidence="4">The sequence shown here is derived from an EMBL/GenBank/DDBJ whole genome shotgun (WGS) entry which is preliminary data.</text>
</comment>
<feature type="coiled-coil region" evidence="1">
    <location>
        <begin position="138"/>
        <end position="200"/>
    </location>
</feature>
<evidence type="ECO:0000313" key="5">
    <source>
        <dbReference type="Proteomes" id="UP000241986"/>
    </source>
</evidence>
<name>A0A1N6NIY5_AERVE</name>
<dbReference type="InterPro" id="IPR031835">
    <property type="entry name" value="ExsD_N"/>
</dbReference>
<evidence type="ECO:0000259" key="2">
    <source>
        <dbReference type="Pfam" id="PF16806"/>
    </source>
</evidence>
<proteinExistence type="predicted"/>
<sequence>MSQQDHHSPNQGLFAGRRVTVVQPDTLSRDRLVGQLSVLRYQDAGVITSQQMALLQRLLPRTRLESLLGSIWFQRRLDAALAVSREELQQILRLAGSERCDWMQQLGDRINLADRPLLWHWVLYPLHRWWVQRLEPLYGAWLNELEQLQVMRRQLNAQAVFWQTVVDVPVDLESRIADQLEQLNQREQELTRLQTDCEARLQLAWPAWYAQTSKEGDPVHLMPVPLELGTFWHALQALPHQDEAALTLHEWLAGRGIALGQDHFYWQPPAP</sequence>